<dbReference type="STRING" id="266128.ABB25_06765"/>
<name>A0A0R0BWF2_9GAMM</name>
<proteinExistence type="predicted"/>
<protein>
    <recommendedName>
        <fullName evidence="3">DUF2589 domain-containing protein</fullName>
    </recommendedName>
</protein>
<dbReference type="InterPro" id="IPR024510">
    <property type="entry name" value="DUF2589"/>
</dbReference>
<dbReference type="RefSeq" id="WP_057665223.1">
    <property type="nucleotide sequence ID" value="NZ_LDJH01000011.1"/>
</dbReference>
<sequence>MANAASVVDQFKGLPMETLIGAPLKAACDSQVQLAQATADFIKQVGQLEDGKARMSEFKYKRPTYDANGIQSGSEEVSLEVPMLAVVKVPSLGITSLDITFDMEVKSSFAEKSNTQASATANASWSGWGAKVSIQGSVSTARENTRSSDNSAKYHVQLHAEDRGLPEGLARVLDILQASISTPLPVTP</sequence>
<comment type="caution">
    <text evidence="1">The sequence shown here is derived from an EMBL/GenBank/DDBJ whole genome shotgun (WGS) entry which is preliminary data.</text>
</comment>
<reference evidence="1 2" key="1">
    <citation type="submission" date="2015-05" db="EMBL/GenBank/DDBJ databases">
        <title>Genome sequencing and analysis of members of genus Stenotrophomonas.</title>
        <authorList>
            <person name="Patil P.P."/>
            <person name="Midha S."/>
            <person name="Patil P.B."/>
        </authorList>
    </citation>
    <scope>NUCLEOTIDE SEQUENCE [LARGE SCALE GENOMIC DNA]</scope>
    <source>
        <strain evidence="1 2">DSM 17805</strain>
    </source>
</reference>
<accession>A0A0R0BWF2</accession>
<dbReference type="EMBL" id="LDJH01000011">
    <property type="protein sequence ID" value="KRG58346.1"/>
    <property type="molecule type" value="Genomic_DNA"/>
</dbReference>
<organism evidence="1 2">
    <name type="scientific">Stenotrophomonas koreensis</name>
    <dbReference type="NCBI Taxonomy" id="266128"/>
    <lineage>
        <taxon>Bacteria</taxon>
        <taxon>Pseudomonadati</taxon>
        <taxon>Pseudomonadota</taxon>
        <taxon>Gammaproteobacteria</taxon>
        <taxon>Lysobacterales</taxon>
        <taxon>Lysobacteraceae</taxon>
        <taxon>Stenotrophomonas</taxon>
    </lineage>
</organism>
<evidence type="ECO:0000313" key="1">
    <source>
        <dbReference type="EMBL" id="KRG58346.1"/>
    </source>
</evidence>
<gene>
    <name evidence="1" type="ORF">ABB25_06765</name>
</gene>
<evidence type="ECO:0008006" key="3">
    <source>
        <dbReference type="Google" id="ProtNLM"/>
    </source>
</evidence>
<dbReference type="AlphaFoldDB" id="A0A0R0BWF2"/>
<dbReference type="PATRIC" id="fig|266128.3.peg.225"/>
<keyword evidence="2" id="KW-1185">Reference proteome</keyword>
<evidence type="ECO:0000313" key="2">
    <source>
        <dbReference type="Proteomes" id="UP000051254"/>
    </source>
</evidence>
<dbReference type="Pfam" id="PF11655">
    <property type="entry name" value="DUF2589"/>
    <property type="match status" value="1"/>
</dbReference>
<dbReference type="Proteomes" id="UP000051254">
    <property type="component" value="Unassembled WGS sequence"/>
</dbReference>